<dbReference type="InterPro" id="IPR050468">
    <property type="entry name" value="Cuticle_Struct_Prot"/>
</dbReference>
<accession>A0AAV1MAL7</accession>
<proteinExistence type="predicted"/>
<dbReference type="PROSITE" id="PS00233">
    <property type="entry name" value="CHIT_BIND_RR_1"/>
    <property type="match status" value="1"/>
</dbReference>
<keyword evidence="1 3" id="KW-0193">Cuticle</keyword>
<dbReference type="PRINTS" id="PR00947">
    <property type="entry name" value="CUTICLE"/>
</dbReference>
<feature type="signal peptide" evidence="4">
    <location>
        <begin position="1"/>
        <end position="17"/>
    </location>
</feature>
<reference evidence="5 6" key="1">
    <citation type="submission" date="2023-11" db="EMBL/GenBank/DDBJ databases">
        <authorList>
            <person name="Hedman E."/>
            <person name="Englund M."/>
            <person name="Stromberg M."/>
            <person name="Nyberg Akerstrom W."/>
            <person name="Nylinder S."/>
            <person name="Jareborg N."/>
            <person name="Kallberg Y."/>
            <person name="Kronander E."/>
        </authorList>
    </citation>
    <scope>NUCLEOTIDE SEQUENCE [LARGE SCALE GENOMIC DNA]</scope>
</reference>
<dbReference type="GO" id="GO:0062129">
    <property type="term" value="C:chitin-based extracellular matrix"/>
    <property type="evidence" value="ECO:0007669"/>
    <property type="project" value="TreeGrafter"/>
</dbReference>
<dbReference type="InterPro" id="IPR031311">
    <property type="entry name" value="CHIT_BIND_RR_consensus"/>
</dbReference>
<dbReference type="AlphaFoldDB" id="A0AAV1MAL7"/>
<evidence type="ECO:0000313" key="5">
    <source>
        <dbReference type="EMBL" id="CAK1604184.1"/>
    </source>
</evidence>
<comment type="caution">
    <text evidence="5">The sequence shown here is derived from an EMBL/GenBank/DDBJ whole genome shotgun (WGS) entry which is preliminary data.</text>
</comment>
<evidence type="ECO:0000256" key="4">
    <source>
        <dbReference type="SAM" id="SignalP"/>
    </source>
</evidence>
<sequence length="233" mass="25577">MRLAVVVIACVLATAYAQTTARAFSNFGFNQPGQYNPYSNRYQNRYQNQYQNPFQNQYQNQYQNQFRNPYQNYKPFVSSTTAAPRRPVESVTVTPAPVVSSTAAPAAPSPSPVSFAPVVANRAVSDSRYANILKYGNEINPDGSFSYYYETDNGIAAQAQGTPRNFGGNPPVIPDVIEGSFSWVSPEGQPIGISYVADENGYQPKGDAIPQPPEIPPQIARALDYIAKYGPQN</sequence>
<organism evidence="5 6">
    <name type="scientific">Parnassius mnemosyne</name>
    <name type="common">clouded apollo</name>
    <dbReference type="NCBI Taxonomy" id="213953"/>
    <lineage>
        <taxon>Eukaryota</taxon>
        <taxon>Metazoa</taxon>
        <taxon>Ecdysozoa</taxon>
        <taxon>Arthropoda</taxon>
        <taxon>Hexapoda</taxon>
        <taxon>Insecta</taxon>
        <taxon>Pterygota</taxon>
        <taxon>Neoptera</taxon>
        <taxon>Endopterygota</taxon>
        <taxon>Lepidoptera</taxon>
        <taxon>Glossata</taxon>
        <taxon>Ditrysia</taxon>
        <taxon>Papilionoidea</taxon>
        <taxon>Papilionidae</taxon>
        <taxon>Parnassiinae</taxon>
        <taxon>Parnassini</taxon>
        <taxon>Parnassius</taxon>
        <taxon>Driopa</taxon>
    </lineage>
</organism>
<feature type="chain" id="PRO_5043404625" description="Larval cuticle protein LCP-22" evidence="4">
    <location>
        <begin position="18"/>
        <end position="233"/>
    </location>
</feature>
<dbReference type="PANTHER" id="PTHR10380">
    <property type="entry name" value="CUTICLE PROTEIN"/>
    <property type="match status" value="1"/>
</dbReference>
<dbReference type="GO" id="GO:0008010">
    <property type="term" value="F:structural constituent of chitin-based larval cuticle"/>
    <property type="evidence" value="ECO:0007669"/>
    <property type="project" value="TreeGrafter"/>
</dbReference>
<dbReference type="Proteomes" id="UP001314205">
    <property type="component" value="Unassembled WGS sequence"/>
</dbReference>
<keyword evidence="2 4" id="KW-0732">Signal</keyword>
<dbReference type="PANTHER" id="PTHR10380:SF237">
    <property type="entry name" value="CUTICULAR PROTEIN 65AU, ISOFORM A-RELATED"/>
    <property type="match status" value="1"/>
</dbReference>
<dbReference type="Pfam" id="PF00379">
    <property type="entry name" value="Chitin_bind_4"/>
    <property type="match status" value="1"/>
</dbReference>
<dbReference type="InterPro" id="IPR000618">
    <property type="entry name" value="Insect_cuticle"/>
</dbReference>
<dbReference type="PROSITE" id="PS51155">
    <property type="entry name" value="CHIT_BIND_RR_2"/>
    <property type="match status" value="1"/>
</dbReference>
<evidence type="ECO:0000313" key="6">
    <source>
        <dbReference type="Proteomes" id="UP001314205"/>
    </source>
</evidence>
<evidence type="ECO:0000256" key="2">
    <source>
        <dbReference type="ARBA" id="ARBA00022729"/>
    </source>
</evidence>
<gene>
    <name evidence="5" type="ORF">PARMNEM_LOCUS22446</name>
</gene>
<evidence type="ECO:0000256" key="3">
    <source>
        <dbReference type="PROSITE-ProRule" id="PRU00497"/>
    </source>
</evidence>
<name>A0AAV1MAL7_9NEOP</name>
<evidence type="ECO:0000256" key="1">
    <source>
        <dbReference type="ARBA" id="ARBA00022460"/>
    </source>
</evidence>
<dbReference type="EMBL" id="CAVLGL010000159">
    <property type="protein sequence ID" value="CAK1604184.1"/>
    <property type="molecule type" value="Genomic_DNA"/>
</dbReference>
<protein>
    <recommendedName>
        <fullName evidence="7">Larval cuticle protein LCP-22</fullName>
    </recommendedName>
</protein>
<keyword evidence="6" id="KW-1185">Reference proteome</keyword>
<evidence type="ECO:0008006" key="7">
    <source>
        <dbReference type="Google" id="ProtNLM"/>
    </source>
</evidence>